<dbReference type="InterPro" id="IPR007587">
    <property type="entry name" value="SAPS"/>
</dbReference>
<dbReference type="PANTHER" id="PTHR12634:SF15">
    <property type="entry name" value="SERINE_THREONINE-PROTEIN PHOSPHATASE 6 REGULATORY SUBUNIT 2"/>
    <property type="match status" value="1"/>
</dbReference>
<dbReference type="Ensembl" id="ENSMMOT00000010952.1">
    <property type="protein sequence ID" value="ENSMMOP00000010769.1"/>
    <property type="gene ID" value="ENSMMOG00000008306.1"/>
</dbReference>
<organism evidence="2 3">
    <name type="scientific">Mola mola</name>
    <name type="common">Ocean sunfish</name>
    <name type="synonym">Tetraodon mola</name>
    <dbReference type="NCBI Taxonomy" id="94237"/>
    <lineage>
        <taxon>Eukaryota</taxon>
        <taxon>Metazoa</taxon>
        <taxon>Chordata</taxon>
        <taxon>Craniata</taxon>
        <taxon>Vertebrata</taxon>
        <taxon>Euteleostomi</taxon>
        <taxon>Actinopterygii</taxon>
        <taxon>Neopterygii</taxon>
        <taxon>Teleostei</taxon>
        <taxon>Neoteleostei</taxon>
        <taxon>Acanthomorphata</taxon>
        <taxon>Eupercaria</taxon>
        <taxon>Tetraodontiformes</taxon>
        <taxon>Molidae</taxon>
        <taxon>Mola</taxon>
    </lineage>
</organism>
<accession>A0A3Q3WP64</accession>
<dbReference type="Proteomes" id="UP000261620">
    <property type="component" value="Unplaced"/>
</dbReference>
<dbReference type="Pfam" id="PF04499">
    <property type="entry name" value="SAPS"/>
    <property type="match status" value="2"/>
</dbReference>
<reference evidence="2" key="1">
    <citation type="submission" date="2025-08" db="UniProtKB">
        <authorList>
            <consortium name="Ensembl"/>
        </authorList>
    </citation>
    <scope>IDENTIFICATION</scope>
</reference>
<dbReference type="GO" id="GO:0005829">
    <property type="term" value="C:cytosol"/>
    <property type="evidence" value="ECO:0007669"/>
    <property type="project" value="TreeGrafter"/>
</dbReference>
<dbReference type="STRING" id="94237.ENSMMOP00000010769"/>
<protein>
    <submittedName>
        <fullName evidence="2">Uncharacterized protein</fullName>
    </submittedName>
</protein>
<evidence type="ECO:0000256" key="1">
    <source>
        <dbReference type="ARBA" id="ARBA00006180"/>
    </source>
</evidence>
<name>A0A3Q3WP64_MOLML</name>
<keyword evidence="3" id="KW-1185">Reference proteome</keyword>
<dbReference type="GO" id="GO:0019888">
    <property type="term" value="F:protein phosphatase regulator activity"/>
    <property type="evidence" value="ECO:0007669"/>
    <property type="project" value="TreeGrafter"/>
</dbReference>
<dbReference type="GO" id="GO:0005634">
    <property type="term" value="C:nucleus"/>
    <property type="evidence" value="ECO:0007669"/>
    <property type="project" value="TreeGrafter"/>
</dbReference>
<reference evidence="2" key="2">
    <citation type="submission" date="2025-09" db="UniProtKB">
        <authorList>
            <consortium name="Ensembl"/>
        </authorList>
    </citation>
    <scope>IDENTIFICATION</scope>
</reference>
<dbReference type="PANTHER" id="PTHR12634">
    <property type="entry name" value="SIT4 YEAST -ASSOCIATING PROTEIN-RELATED"/>
    <property type="match status" value="1"/>
</dbReference>
<evidence type="ECO:0000313" key="2">
    <source>
        <dbReference type="Ensembl" id="ENSMMOP00000010769.1"/>
    </source>
</evidence>
<sequence length="441" mass="50386">MFWKFDLRTSSHLEALLDKEDVTLTELMDEEDVLQECKAQNRRLLLFLCQDQCMQKLVRMITTEPPAGVEEIKRFKYPNIACELLTCDVAEINDKLGNEEPLLETLYAFLEQPSPLNPLLASFFSKTVGNLITRKTEQVLSFLRQKEGFLSLVLKHIDTSAMMDVLLRLISCVEPPPLRLETLTWLNEEKLAQRLIELIHPERDEERQSNASQTLCDIIRLSRDQASQLQEMSQPDPLLTVLESQGCVEQLLQNMFSGECTESCVVNGIQVLLTLLEIRRPGFERSYNVNSSILLAIQPHLKHFHQLLLEPPKRNPMLTTQGMLEEPLGNTRLHVARLVASLLWQTFNVTLLLFQGLFFKYTWNNFLHLQVELCVAAILRPCAHEMRLQPGLGAQEYLMPQQDLSQGQALSDTPSQPPLTNENSAHNLMVTHVCVSIYVLS</sequence>
<dbReference type="AlphaFoldDB" id="A0A3Q3WP64"/>
<comment type="similarity">
    <text evidence="1">Belongs to the SAPS family.</text>
</comment>
<dbReference type="GO" id="GO:0019903">
    <property type="term" value="F:protein phosphatase binding"/>
    <property type="evidence" value="ECO:0007669"/>
    <property type="project" value="InterPro"/>
</dbReference>
<proteinExistence type="inferred from homology"/>
<dbReference type="OMA" id="NEVCANQ"/>
<evidence type="ECO:0000313" key="3">
    <source>
        <dbReference type="Proteomes" id="UP000261620"/>
    </source>
</evidence>